<dbReference type="SUPFAM" id="SSF54001">
    <property type="entry name" value="Cysteine proteinases"/>
    <property type="match status" value="1"/>
</dbReference>
<accession>A0A433YC27</accession>
<proteinExistence type="predicted"/>
<dbReference type="AlphaFoldDB" id="A0A433YC27"/>
<comment type="caution">
    <text evidence="1">The sequence shown here is derived from an EMBL/GenBank/DDBJ whole genome shotgun (WGS) entry which is preliminary data.</text>
</comment>
<dbReference type="EMBL" id="RZNY01000004">
    <property type="protein sequence ID" value="RUT47414.1"/>
    <property type="molecule type" value="Genomic_DNA"/>
</dbReference>
<organism evidence="1 2">
    <name type="scientific">Paenibacillus anaericanus</name>
    <dbReference type="NCBI Taxonomy" id="170367"/>
    <lineage>
        <taxon>Bacteria</taxon>
        <taxon>Bacillati</taxon>
        <taxon>Bacillota</taxon>
        <taxon>Bacilli</taxon>
        <taxon>Bacillales</taxon>
        <taxon>Paenibacillaceae</taxon>
        <taxon>Paenibacillus</taxon>
    </lineage>
</organism>
<keyword evidence="2" id="KW-1185">Reference proteome</keyword>
<dbReference type="Gene3D" id="3.90.1720.10">
    <property type="entry name" value="endopeptidase domain like (from Nostoc punctiforme)"/>
    <property type="match status" value="1"/>
</dbReference>
<name>A0A433YC27_9BACL</name>
<sequence length="275" mass="30687">MRVLIGMGVVLVLIVSLQRWTLAAEPSAHWTPDYTKVDLSTILTKEVLSENDYEILLKQSGLGRPVVDNLLATGNENTIYRMQNQFFTTPLLVREKNSPISKEEFVVDENGKYIAGTEMIALEDGDILITQNSLTFGWRNGHAAIVVDANKGKTLESAVLGENSGIQTIGKWEKYPSFLVFRLKDSSAEDRRTIAQEAVKRLSGVPYGFGAGIWTAKHPDNMLKETHCAHLVWEAYRQFGYDLDSNGGRLITPRSIADSPLLELKQVYGMNPDEL</sequence>
<evidence type="ECO:0000313" key="1">
    <source>
        <dbReference type="EMBL" id="RUT47414.1"/>
    </source>
</evidence>
<dbReference type="OrthoDB" id="1708048at2"/>
<protein>
    <submittedName>
        <fullName evidence="1">Uncharacterized protein</fullName>
    </submittedName>
</protein>
<evidence type="ECO:0000313" key="2">
    <source>
        <dbReference type="Proteomes" id="UP000279446"/>
    </source>
</evidence>
<dbReference type="InterPro" id="IPR038765">
    <property type="entry name" value="Papain-like_cys_pep_sf"/>
</dbReference>
<dbReference type="Proteomes" id="UP000279446">
    <property type="component" value="Unassembled WGS sequence"/>
</dbReference>
<gene>
    <name evidence="1" type="ORF">EJP82_06810</name>
</gene>
<reference evidence="1 2" key="1">
    <citation type="submission" date="2018-12" db="EMBL/GenBank/DDBJ databases">
        <authorList>
            <person name="Sun L."/>
            <person name="Chen Z."/>
        </authorList>
    </citation>
    <scope>NUCLEOTIDE SEQUENCE [LARGE SCALE GENOMIC DNA]</scope>
    <source>
        <strain evidence="1 2">DSM 15890</strain>
    </source>
</reference>